<dbReference type="InterPro" id="IPR000792">
    <property type="entry name" value="Tscrpt_reg_LuxR_C"/>
</dbReference>
<evidence type="ECO:0000313" key="3">
    <source>
        <dbReference type="Proteomes" id="UP000630528"/>
    </source>
</evidence>
<dbReference type="InterPro" id="IPR016032">
    <property type="entry name" value="Sig_transdc_resp-reg_C-effctor"/>
</dbReference>
<reference evidence="2" key="1">
    <citation type="journal article" date="2012" name="J. Microbiol. Biotechnol.">
        <title>Ramlibacter ginsenosidimutans sp. nov., with ginsenoside-converting activity.</title>
        <authorList>
            <person name="Wang L."/>
            <person name="An D.S."/>
            <person name="Kim S.G."/>
            <person name="Jin F.X."/>
            <person name="Kim S.C."/>
            <person name="Lee S.T."/>
            <person name="Im W.T."/>
        </authorList>
    </citation>
    <scope>NUCLEOTIDE SEQUENCE</scope>
    <source>
        <strain evidence="2">KACC 17527</strain>
    </source>
</reference>
<dbReference type="Gene3D" id="1.10.10.10">
    <property type="entry name" value="Winged helix-like DNA-binding domain superfamily/Winged helix DNA-binding domain"/>
    <property type="match status" value="1"/>
</dbReference>
<gene>
    <name evidence="2" type="ORF">JJB11_16220</name>
</gene>
<organism evidence="2 3">
    <name type="scientific">Ramlibacter ginsenosidimutans</name>
    <dbReference type="NCBI Taxonomy" id="502333"/>
    <lineage>
        <taxon>Bacteria</taxon>
        <taxon>Pseudomonadati</taxon>
        <taxon>Pseudomonadota</taxon>
        <taxon>Betaproteobacteria</taxon>
        <taxon>Burkholderiales</taxon>
        <taxon>Comamonadaceae</taxon>
        <taxon>Ramlibacter</taxon>
    </lineage>
</organism>
<dbReference type="Proteomes" id="UP000630528">
    <property type="component" value="Unassembled WGS sequence"/>
</dbReference>
<protein>
    <submittedName>
        <fullName evidence="2">LuxR family transcriptional regulator</fullName>
    </submittedName>
</protein>
<dbReference type="SUPFAM" id="SSF46894">
    <property type="entry name" value="C-terminal effector domain of the bipartite response regulators"/>
    <property type="match status" value="1"/>
</dbReference>
<evidence type="ECO:0000313" key="2">
    <source>
        <dbReference type="EMBL" id="MBK6007646.1"/>
    </source>
</evidence>
<accession>A0A934TUG4</accession>
<dbReference type="InterPro" id="IPR036388">
    <property type="entry name" value="WH-like_DNA-bd_sf"/>
</dbReference>
<dbReference type="GO" id="GO:0003677">
    <property type="term" value="F:DNA binding"/>
    <property type="evidence" value="ECO:0007669"/>
    <property type="project" value="InterPro"/>
</dbReference>
<sequence>MTRTRHRKFSVLQGIRSTSATSQRASQLSNAWAVGRGDDVDQQDLSSIGIHVDGRGSLSRDGFALALIFNELAHGVVLAAGDGRVISANPAAIEEFRKQKALLLRDGVVCGPDSRQGAKLSQALRSAREGKRTLITLGNREPERLIVLAIPVPRSSTARTVDCVALFLSRGSVCENLMLASFACAHRLTYMEVEVLTMLCQDLTGPQIASRLNIQVSTVRTHIRSLCCKTRSSSVRALVSTIAMLPPLRGRAAVDKLQ</sequence>
<comment type="caution">
    <text evidence="2">The sequence shown here is derived from an EMBL/GenBank/DDBJ whole genome shotgun (WGS) entry which is preliminary data.</text>
</comment>
<dbReference type="SMART" id="SM00421">
    <property type="entry name" value="HTH_LUXR"/>
    <property type="match status" value="1"/>
</dbReference>
<dbReference type="EMBL" id="JAEPWM010000006">
    <property type="protein sequence ID" value="MBK6007646.1"/>
    <property type="molecule type" value="Genomic_DNA"/>
</dbReference>
<proteinExistence type="predicted"/>
<name>A0A934TUG4_9BURK</name>
<keyword evidence="3" id="KW-1185">Reference proteome</keyword>
<feature type="domain" description="HTH luxR-type" evidence="1">
    <location>
        <begin position="185"/>
        <end position="242"/>
    </location>
</feature>
<dbReference type="GO" id="GO:0006355">
    <property type="term" value="P:regulation of DNA-templated transcription"/>
    <property type="evidence" value="ECO:0007669"/>
    <property type="project" value="InterPro"/>
</dbReference>
<evidence type="ECO:0000259" key="1">
    <source>
        <dbReference type="SMART" id="SM00421"/>
    </source>
</evidence>
<dbReference type="RefSeq" id="WP_201173530.1">
    <property type="nucleotide sequence ID" value="NZ_JAEPWM010000006.1"/>
</dbReference>
<reference evidence="2" key="2">
    <citation type="submission" date="2021-01" db="EMBL/GenBank/DDBJ databases">
        <authorList>
            <person name="Kang M."/>
        </authorList>
    </citation>
    <scope>NUCLEOTIDE SEQUENCE</scope>
    <source>
        <strain evidence="2">KACC 17527</strain>
    </source>
</reference>
<dbReference type="Pfam" id="PF00196">
    <property type="entry name" value="GerE"/>
    <property type="match status" value="1"/>
</dbReference>
<dbReference type="AlphaFoldDB" id="A0A934TUG4"/>